<dbReference type="AlphaFoldDB" id="A0A0G4L515"/>
<evidence type="ECO:0000313" key="7">
    <source>
        <dbReference type="EMBL" id="CRK17076.1"/>
    </source>
</evidence>
<protein>
    <submittedName>
        <fullName evidence="7">Uncharacterized protein</fullName>
    </submittedName>
</protein>
<feature type="transmembrane region" description="Helical" evidence="6">
    <location>
        <begin position="112"/>
        <end position="139"/>
    </location>
</feature>
<feature type="compositionally biased region" description="Basic and acidic residues" evidence="5">
    <location>
        <begin position="162"/>
        <end position="178"/>
    </location>
</feature>
<gene>
    <name evidence="7" type="ORF">BN1723_011207</name>
</gene>
<sequence>MGFFDPKHKGKLHLVQVLLVVGVLGMGGARLLMSNGPTSRADTMALGMGAKSLIIIAYQVFSEPGRWLRRFESLKANFILNIVEVAAWGAVVYMVISSTLKQCDGFKGTSCMLAWGVIALAGNIWFDSAVSAVAVFMSYKELRMRRETRPGKGDFESLPGDSDMHALRPDTTNKEATNKELTNKGPINQEVTNRELSYGAAPHTHYQNYSGSGYGAQPLFAASLYMTLSRIIRAVDAAHCSIIRPKWLTRIFVFGDAFSFFVQASGAGLRVQAGQKDSKIDRNLGGHVIVGGLIFQILIFGVFVVTALKFHSKFKRDANVSLARDIPWQKSLLMLYLTSALVMGRNVFRVAEYAMGSDGYLLSVEWGVYVFDAALMTLTMAFFLLWYPSALKNAKLHSATSPELGTAGFQHEQK</sequence>
<feature type="transmembrane region" description="Helical" evidence="6">
    <location>
        <begin position="368"/>
        <end position="387"/>
    </location>
</feature>
<dbReference type="GO" id="GO:0016020">
    <property type="term" value="C:membrane"/>
    <property type="evidence" value="ECO:0007669"/>
    <property type="project" value="UniProtKB-SubCell"/>
</dbReference>
<name>A0A0G4L515_VERLO</name>
<evidence type="ECO:0000256" key="2">
    <source>
        <dbReference type="ARBA" id="ARBA00022692"/>
    </source>
</evidence>
<reference evidence="8" key="1">
    <citation type="submission" date="2015-05" db="EMBL/GenBank/DDBJ databases">
        <authorList>
            <person name="Fogelqvist Johan"/>
        </authorList>
    </citation>
    <scope>NUCLEOTIDE SEQUENCE [LARGE SCALE GENOMIC DNA]</scope>
</reference>
<dbReference type="PANTHER" id="PTHR31465">
    <property type="entry name" value="PROTEIN RTA1-RELATED"/>
    <property type="match status" value="1"/>
</dbReference>
<dbReference type="EMBL" id="CVQI01007668">
    <property type="protein sequence ID" value="CRK17076.1"/>
    <property type="molecule type" value="Genomic_DNA"/>
</dbReference>
<feature type="transmembrane region" description="Helical" evidence="6">
    <location>
        <begin position="44"/>
        <end position="61"/>
    </location>
</feature>
<keyword evidence="4 6" id="KW-0472">Membrane</keyword>
<organism evidence="7 8">
    <name type="scientific">Verticillium longisporum</name>
    <name type="common">Verticillium dahliae var. longisporum</name>
    <dbReference type="NCBI Taxonomy" id="100787"/>
    <lineage>
        <taxon>Eukaryota</taxon>
        <taxon>Fungi</taxon>
        <taxon>Dikarya</taxon>
        <taxon>Ascomycota</taxon>
        <taxon>Pezizomycotina</taxon>
        <taxon>Sordariomycetes</taxon>
        <taxon>Hypocreomycetidae</taxon>
        <taxon>Glomerellales</taxon>
        <taxon>Plectosphaerellaceae</taxon>
        <taxon>Verticillium</taxon>
    </lineage>
</organism>
<feature type="region of interest" description="Disordered" evidence="5">
    <location>
        <begin position="150"/>
        <end position="178"/>
    </location>
</feature>
<feature type="transmembrane region" description="Helical" evidence="6">
    <location>
        <begin position="331"/>
        <end position="348"/>
    </location>
</feature>
<keyword evidence="3 6" id="KW-1133">Transmembrane helix</keyword>
<evidence type="ECO:0000256" key="4">
    <source>
        <dbReference type="ARBA" id="ARBA00023136"/>
    </source>
</evidence>
<dbReference type="PANTHER" id="PTHR31465:SF35">
    <property type="entry name" value="RTA1 DOMAIN PROTEIN-RELATED"/>
    <property type="match status" value="1"/>
</dbReference>
<feature type="transmembrane region" description="Helical" evidence="6">
    <location>
        <begin position="82"/>
        <end position="100"/>
    </location>
</feature>
<accession>A0A0G4L515</accession>
<feature type="transmembrane region" description="Helical" evidence="6">
    <location>
        <begin position="251"/>
        <end position="269"/>
    </location>
</feature>
<keyword evidence="2 6" id="KW-0812">Transmembrane</keyword>
<evidence type="ECO:0000256" key="5">
    <source>
        <dbReference type="SAM" id="MobiDB-lite"/>
    </source>
</evidence>
<feature type="transmembrane region" description="Helical" evidence="6">
    <location>
        <begin position="289"/>
        <end position="310"/>
    </location>
</feature>
<dbReference type="Proteomes" id="UP000045706">
    <property type="component" value="Unassembled WGS sequence"/>
</dbReference>
<evidence type="ECO:0000256" key="6">
    <source>
        <dbReference type="SAM" id="Phobius"/>
    </source>
</evidence>
<comment type="subcellular location">
    <subcellularLocation>
        <location evidence="1">Membrane</location>
        <topology evidence="1">Multi-pass membrane protein</topology>
    </subcellularLocation>
</comment>
<evidence type="ECO:0000256" key="3">
    <source>
        <dbReference type="ARBA" id="ARBA00022989"/>
    </source>
</evidence>
<proteinExistence type="predicted"/>
<evidence type="ECO:0000256" key="1">
    <source>
        <dbReference type="ARBA" id="ARBA00004141"/>
    </source>
</evidence>
<dbReference type="InterPro" id="IPR007568">
    <property type="entry name" value="RTA1"/>
</dbReference>
<feature type="transmembrane region" description="Helical" evidence="6">
    <location>
        <begin position="12"/>
        <end position="32"/>
    </location>
</feature>
<evidence type="ECO:0000313" key="8">
    <source>
        <dbReference type="Proteomes" id="UP000045706"/>
    </source>
</evidence>
<dbReference type="Pfam" id="PF04479">
    <property type="entry name" value="RTA1"/>
    <property type="match status" value="1"/>
</dbReference>